<evidence type="ECO:0000313" key="1">
    <source>
        <dbReference type="EMBL" id="KDS35885.1"/>
    </source>
</evidence>
<dbReference type="AlphaFoldDB" id="A0AB34LBT2"/>
<protein>
    <submittedName>
        <fullName evidence="1">Uncharacterized protein</fullName>
    </submittedName>
</protein>
<dbReference type="EMBL" id="JNHK01000092">
    <property type="protein sequence ID" value="KDS35885.1"/>
    <property type="molecule type" value="Genomic_DNA"/>
</dbReference>
<accession>A0AB34LBT2</accession>
<name>A0AB34LBT2_PARDI</name>
<reference evidence="1 2" key="1">
    <citation type="submission" date="2014-04" db="EMBL/GenBank/DDBJ databases">
        <authorList>
            <person name="Sears C."/>
            <person name="Carroll K."/>
            <person name="Sack B.R."/>
            <person name="Qadri F."/>
            <person name="Myers L.L."/>
            <person name="Chung G.-T."/>
            <person name="Escheverria P."/>
            <person name="Fraser C.M."/>
            <person name="Sadzewicz L."/>
            <person name="Shefchek K.A."/>
            <person name="Tallon L."/>
            <person name="Das S.P."/>
            <person name="Daugherty S."/>
            <person name="Mongodin E.F."/>
        </authorList>
    </citation>
    <scope>NUCLEOTIDE SEQUENCE [LARGE SCALE GENOMIC DNA]</scope>
    <source>
        <strain evidence="1 2">3776 D15 i</strain>
    </source>
</reference>
<dbReference type="Proteomes" id="UP000027850">
    <property type="component" value="Unassembled WGS sequence"/>
</dbReference>
<comment type="caution">
    <text evidence="1">The sequence shown here is derived from an EMBL/GenBank/DDBJ whole genome shotgun (WGS) entry which is preliminary data.</text>
</comment>
<proteinExistence type="predicted"/>
<evidence type="ECO:0000313" key="2">
    <source>
        <dbReference type="Proteomes" id="UP000027850"/>
    </source>
</evidence>
<gene>
    <name evidence="1" type="ORF">M091_1974</name>
</gene>
<sequence length="39" mass="4728">MFDIHQKTKSLPPIPFFFFVRLDSFAYFWGAEKHKNHSI</sequence>
<organism evidence="1 2">
    <name type="scientific">Parabacteroides distasonis str. 3776 D15 i</name>
    <dbReference type="NCBI Taxonomy" id="1339342"/>
    <lineage>
        <taxon>Bacteria</taxon>
        <taxon>Pseudomonadati</taxon>
        <taxon>Bacteroidota</taxon>
        <taxon>Bacteroidia</taxon>
        <taxon>Bacteroidales</taxon>
        <taxon>Tannerellaceae</taxon>
        <taxon>Parabacteroides</taxon>
    </lineage>
</organism>